<keyword evidence="5 12" id="KW-0418">Kinase</keyword>
<dbReference type="PANTHER" id="PTHR43290">
    <property type="entry name" value="MEVALONATE KINASE"/>
    <property type="match status" value="1"/>
</dbReference>
<organism evidence="12">
    <name type="scientific">Aceria tosichella</name>
    <name type="common">wheat curl mite</name>
    <dbReference type="NCBI Taxonomy" id="561515"/>
    <lineage>
        <taxon>Eukaryota</taxon>
        <taxon>Metazoa</taxon>
        <taxon>Ecdysozoa</taxon>
        <taxon>Arthropoda</taxon>
        <taxon>Chelicerata</taxon>
        <taxon>Arachnida</taxon>
        <taxon>Acari</taxon>
        <taxon>Acariformes</taxon>
        <taxon>Trombidiformes</taxon>
        <taxon>Prostigmata</taxon>
        <taxon>Eupodina</taxon>
        <taxon>Eriophyoidea</taxon>
        <taxon>Eriophyidae</taxon>
        <taxon>Eriophyinae</taxon>
        <taxon>Aceriini</taxon>
        <taxon>Aceria</taxon>
    </lineage>
</organism>
<dbReference type="Gene3D" id="3.30.230.10">
    <property type="match status" value="2"/>
</dbReference>
<proteinExistence type="predicted"/>
<evidence type="ECO:0000256" key="4">
    <source>
        <dbReference type="ARBA" id="ARBA00022741"/>
    </source>
</evidence>
<evidence type="ECO:0000256" key="10">
    <source>
        <dbReference type="SAM" id="MobiDB-lite"/>
    </source>
</evidence>
<comment type="pathway">
    <text evidence="9">Isoprenoid biosynthesis; isopentenyl diphosphate biosynthesis via mevalonate pathway; isopentenyl diphosphate from (R)-mevalonate: step 1/3.</text>
</comment>
<evidence type="ECO:0000256" key="5">
    <source>
        <dbReference type="ARBA" id="ARBA00022777"/>
    </source>
</evidence>
<keyword evidence="2" id="KW-0444">Lipid biosynthesis</keyword>
<dbReference type="GO" id="GO:0019287">
    <property type="term" value="P:isopentenyl diphosphate biosynthetic process, mevalonate pathway"/>
    <property type="evidence" value="ECO:0007669"/>
    <property type="project" value="UniProtKB-UniPathway"/>
</dbReference>
<dbReference type="InterPro" id="IPR014721">
    <property type="entry name" value="Ribsml_uS5_D2-typ_fold_subgr"/>
</dbReference>
<evidence type="ECO:0000256" key="2">
    <source>
        <dbReference type="ARBA" id="ARBA00022516"/>
    </source>
</evidence>
<feature type="compositionally biased region" description="Polar residues" evidence="10">
    <location>
        <begin position="133"/>
        <end position="151"/>
    </location>
</feature>
<evidence type="ECO:0000256" key="9">
    <source>
        <dbReference type="ARBA" id="ARBA00029438"/>
    </source>
</evidence>
<dbReference type="PANTHER" id="PTHR43290:SF2">
    <property type="entry name" value="MEVALONATE KINASE"/>
    <property type="match status" value="1"/>
</dbReference>
<evidence type="ECO:0000256" key="1">
    <source>
        <dbReference type="ARBA" id="ARBA00022490"/>
    </source>
</evidence>
<dbReference type="InterPro" id="IPR020568">
    <property type="entry name" value="Ribosomal_Su5_D2-typ_SF"/>
</dbReference>
<evidence type="ECO:0000259" key="11">
    <source>
        <dbReference type="Pfam" id="PF00288"/>
    </source>
</evidence>
<feature type="region of interest" description="Disordered" evidence="10">
    <location>
        <begin position="120"/>
        <end position="171"/>
    </location>
</feature>
<name>A0A6G1S595_9ACAR</name>
<dbReference type="SUPFAM" id="SSF54211">
    <property type="entry name" value="Ribosomal protein S5 domain 2-like"/>
    <property type="match status" value="2"/>
</dbReference>
<dbReference type="EMBL" id="GGYP01000904">
    <property type="protein sequence ID" value="MDE45675.1"/>
    <property type="molecule type" value="Transcribed_RNA"/>
</dbReference>
<evidence type="ECO:0000256" key="6">
    <source>
        <dbReference type="ARBA" id="ARBA00022840"/>
    </source>
</evidence>
<protein>
    <submittedName>
        <fullName evidence="12">Mevalonate kinase</fullName>
    </submittedName>
</protein>
<keyword evidence="4" id="KW-0547">Nucleotide-binding</keyword>
<keyword evidence="8" id="KW-0443">Lipid metabolism</keyword>
<reference evidence="12" key="1">
    <citation type="submission" date="2018-10" db="EMBL/GenBank/DDBJ databases">
        <title>Transcriptome assembly of Aceria tosichella (Wheat curl mite) Type 2.</title>
        <authorList>
            <person name="Scully E.D."/>
            <person name="Geib S.M."/>
            <person name="Palmer N.A."/>
            <person name="Gupta A.K."/>
            <person name="Sarath G."/>
            <person name="Tatineni S."/>
        </authorList>
    </citation>
    <scope>NUCLEOTIDE SEQUENCE</scope>
    <source>
        <strain evidence="12">LincolnNE</strain>
    </source>
</reference>
<dbReference type="AlphaFoldDB" id="A0A6G1S595"/>
<dbReference type="SUPFAM" id="SSF55060">
    <property type="entry name" value="GHMP Kinase, C-terminal domain"/>
    <property type="match status" value="1"/>
</dbReference>
<keyword evidence="7" id="KW-0460">Magnesium</keyword>
<sequence>MFKRHYQPSMDWSQIEASAPGRFVLIGDYGDLEDRTAIAVAIDRRLKVTIRPYKEGYIRLNLKDFDHVREWPTTLPLFSMTRLVATYAGTLNYTDSIKRCLSPKLLDKKFYKTSLNVQRSSKTAPGTCDRVNGESNQSIKTSPAGTTSFADNQHHYGDSEQESSSKKQTDIPDTIQEQEASFFHEVNSLDPCEIDPVSQTDSTVLAFFVLYLAIGDSFAGSFRPALDVEIESDITMCRGLGSSTALGVALCGSLLKAFGISAEPSIIIDWAHNVDKFFHKEVTSLHSSVAVNGGYIYYQKDQKDKIKYHGAPHASPLKILLIDTGVRRDPKQVIEVIIKKLSSKSEFISLALSQLNDLATRIWRLMNDPQFKANSISQQLDDAQSILDSLGLNHERMRTIQTIAQRAGFVVKQSQAGETMFLLYDELDERIDEFISDLSAADNFKVDYHEISFDGLRIKATKDGKK</sequence>
<keyword evidence="1" id="KW-0963">Cytoplasm</keyword>
<dbReference type="GO" id="GO:0005829">
    <property type="term" value="C:cytosol"/>
    <property type="evidence" value="ECO:0007669"/>
    <property type="project" value="TreeGrafter"/>
</dbReference>
<dbReference type="Pfam" id="PF00288">
    <property type="entry name" value="GHMP_kinases_N"/>
    <property type="match status" value="1"/>
</dbReference>
<dbReference type="GO" id="GO:0005524">
    <property type="term" value="F:ATP binding"/>
    <property type="evidence" value="ECO:0007669"/>
    <property type="project" value="UniProtKB-KW"/>
</dbReference>
<keyword evidence="3" id="KW-0808">Transferase</keyword>
<gene>
    <name evidence="12" type="primary">mvk</name>
    <name evidence="12" type="ORF">g.12283</name>
</gene>
<dbReference type="Gene3D" id="3.30.70.890">
    <property type="entry name" value="GHMP kinase, C-terminal domain"/>
    <property type="match status" value="1"/>
</dbReference>
<dbReference type="UniPathway" id="UPA00057">
    <property type="reaction ID" value="UER00098"/>
</dbReference>
<evidence type="ECO:0000313" key="12">
    <source>
        <dbReference type="EMBL" id="MDE45675.1"/>
    </source>
</evidence>
<evidence type="ECO:0000256" key="3">
    <source>
        <dbReference type="ARBA" id="ARBA00022679"/>
    </source>
</evidence>
<evidence type="ECO:0000256" key="8">
    <source>
        <dbReference type="ARBA" id="ARBA00023098"/>
    </source>
</evidence>
<accession>A0A6G1S595</accession>
<dbReference type="InterPro" id="IPR036554">
    <property type="entry name" value="GHMP_kinase_C_sf"/>
</dbReference>
<feature type="domain" description="GHMP kinase N-terminal" evidence="11">
    <location>
        <begin position="220"/>
        <end position="283"/>
    </location>
</feature>
<dbReference type="InterPro" id="IPR006204">
    <property type="entry name" value="GHMP_kinase_N_dom"/>
</dbReference>
<dbReference type="InterPro" id="IPR006205">
    <property type="entry name" value="Mev_gal_kin"/>
</dbReference>
<feature type="compositionally biased region" description="Basic and acidic residues" evidence="10">
    <location>
        <begin position="152"/>
        <end position="170"/>
    </location>
</feature>
<dbReference type="GO" id="GO:0004496">
    <property type="term" value="F:mevalonate kinase activity"/>
    <property type="evidence" value="ECO:0007669"/>
    <property type="project" value="InterPro"/>
</dbReference>
<evidence type="ECO:0000256" key="7">
    <source>
        <dbReference type="ARBA" id="ARBA00022842"/>
    </source>
</evidence>
<keyword evidence="6" id="KW-0067">ATP-binding</keyword>